<dbReference type="Proteomes" id="UP001150581">
    <property type="component" value="Unassembled WGS sequence"/>
</dbReference>
<dbReference type="EMBL" id="JANBPG010000018">
    <property type="protein sequence ID" value="KAJ1901730.1"/>
    <property type="molecule type" value="Genomic_DNA"/>
</dbReference>
<evidence type="ECO:0000313" key="2">
    <source>
        <dbReference type="Proteomes" id="UP001150581"/>
    </source>
</evidence>
<organism evidence="1 2">
    <name type="scientific">Kickxella alabastrina</name>
    <dbReference type="NCBI Taxonomy" id="61397"/>
    <lineage>
        <taxon>Eukaryota</taxon>
        <taxon>Fungi</taxon>
        <taxon>Fungi incertae sedis</taxon>
        <taxon>Zoopagomycota</taxon>
        <taxon>Kickxellomycotina</taxon>
        <taxon>Kickxellomycetes</taxon>
        <taxon>Kickxellales</taxon>
        <taxon>Kickxellaceae</taxon>
        <taxon>Kickxella</taxon>
    </lineage>
</organism>
<reference evidence="1" key="1">
    <citation type="submission" date="2022-07" db="EMBL/GenBank/DDBJ databases">
        <title>Phylogenomic reconstructions and comparative analyses of Kickxellomycotina fungi.</title>
        <authorList>
            <person name="Reynolds N.K."/>
            <person name="Stajich J.E."/>
            <person name="Barry K."/>
            <person name="Grigoriev I.V."/>
            <person name="Crous P."/>
            <person name="Smith M.E."/>
        </authorList>
    </citation>
    <scope>NUCLEOTIDE SEQUENCE</scope>
    <source>
        <strain evidence="1">Benny 63K</strain>
    </source>
</reference>
<evidence type="ECO:0000313" key="1">
    <source>
        <dbReference type="EMBL" id="KAJ1901730.1"/>
    </source>
</evidence>
<gene>
    <name evidence="1" type="ORF">LPJ66_000579</name>
</gene>
<accession>A0ACC1IVV4</accession>
<protein>
    <submittedName>
        <fullName evidence="1">Uncharacterized protein</fullName>
    </submittedName>
</protein>
<sequence>MGNAMGKQQSEQGLGLHKFRLLRVIGRGSFGKVRIVEHRETGKAYALKYINKATCINMKSHHNTIRERDMLEEIDHPFIVNLRFSFQDEFTMYVVMDLMIGGDLRFHMLRRRFVEGVVKFWMAELVCAINHLHRNHHIVHRDIKPDNILIDDRGHAALTDFNIATRIKGTVPHYSVAGTANYMAPEVVGGTGYTYSVDWWSLGVVMYECVYGKRPFRHKKSNEELKLALLYEEIQFPIVADVQISYDCISAMRGFLNKEPNERLGCGPGGFEAIKNHPFFSSINWTLLEAKQLDPPFAPSNSQSNFDISIDLEEMLLEPEPLDPRKRSAMKKYKTPSEHSTPEYFDIEENFSAFDYIEYDRFKSYIDAHGSIDTFAVDAARAMASVNQRTSASTENGSAPPPLSQLKLNGRSIINLDPRAATPTPTASITRTRTRSRNSTVTQMAPPNHSRCVSRDVNNAQHARLSPSVMQSRYTAHSNSSTSILTTITSPPTANQQTTHSPTSAALLTAMTTTNAPGTLEPPSSVPIDILTWNQLLPEQRLLAHRYCVKMAHDRRRLVTISERKARGIAGSQLAMSPMLRTAVNTTVPGHRYTPSGSALLSQNAPKLRAPMFSQSIQPTVNETEYSCKSEVVADTPTISDTPTILDTPNVLNRATVPDKIGFADTMAAADTVSLAEPIVRTIAKAAENSGVLLTSNEKRKSLMKRQHSVDNLSLAKSGLQWKNGGKARPQRIVIKYAQQGQQQQYQELDMCFSSSSTTSMQFPPLPEMMKTSNSTINCSTSHAAYASPVDQSELYLYQPLPPPPLMSPPPMPAMPLPATPLTSSALVLPMVSISSDISYKLHMPAHMLDIQTAPATAPISSSSSSSPYNLI</sequence>
<name>A0ACC1IVV4_9FUNG</name>
<keyword evidence="2" id="KW-1185">Reference proteome</keyword>
<proteinExistence type="predicted"/>
<comment type="caution">
    <text evidence="1">The sequence shown here is derived from an EMBL/GenBank/DDBJ whole genome shotgun (WGS) entry which is preliminary data.</text>
</comment>